<gene>
    <name evidence="1" type="ORF">BV22DRAFT_1199082</name>
</gene>
<keyword evidence="2" id="KW-1185">Reference proteome</keyword>
<accession>A0ACB8B430</accession>
<dbReference type="Proteomes" id="UP000790709">
    <property type="component" value="Unassembled WGS sequence"/>
</dbReference>
<evidence type="ECO:0000313" key="2">
    <source>
        <dbReference type="Proteomes" id="UP000790709"/>
    </source>
</evidence>
<name>A0ACB8B430_9AGAM</name>
<organism evidence="1 2">
    <name type="scientific">Leucogyrophana mollusca</name>
    <dbReference type="NCBI Taxonomy" id="85980"/>
    <lineage>
        <taxon>Eukaryota</taxon>
        <taxon>Fungi</taxon>
        <taxon>Dikarya</taxon>
        <taxon>Basidiomycota</taxon>
        <taxon>Agaricomycotina</taxon>
        <taxon>Agaricomycetes</taxon>
        <taxon>Agaricomycetidae</taxon>
        <taxon>Boletales</taxon>
        <taxon>Boletales incertae sedis</taxon>
        <taxon>Leucogyrophana</taxon>
    </lineage>
</organism>
<comment type="caution">
    <text evidence="1">The sequence shown here is derived from an EMBL/GenBank/DDBJ whole genome shotgun (WGS) entry which is preliminary data.</text>
</comment>
<sequence>MPLPNLPVEIWRQILTMIVRIPGLLSLDKQDPFEHSPEVEFHTDQLSHRVALLLVCKDWHEVVTRLMHEHIIVTTEQQLSYIVEQLQSRRTVFERCPLGLCTRRIDLQLQSPDARVKKLIVRLLRCTPNLEIFINGNLHIDIHSGSRLTHCGSEVIKTLSTISAPTLRRVEWIYNDCPSWSDLMLLLRSTPNLRSLAIANIHGSSTENFRPEMLSLPHLRTLEIGNTPSFSHASIGNAPLNALLSTLSISPDQLPSLQRLEGFSPFSPDFLRAHGPKIRIVRTVAQTPLLPQIIAQCPNLDTFIAVFPHQLTVPLSHPTLRRIGIFPVTENPIEVPPQIFDSYVMSPLCDLLDQIDKSVLPKLTHLRIRNAGTLADVTNYPVSLQKWWRRWNIKGVRFEDKNGRPFQVVESDEDTLLDALRGD</sequence>
<dbReference type="EMBL" id="MU266598">
    <property type="protein sequence ID" value="KAH7920184.1"/>
    <property type="molecule type" value="Genomic_DNA"/>
</dbReference>
<reference evidence="1" key="1">
    <citation type="journal article" date="2021" name="New Phytol.">
        <title>Evolutionary innovations through gain and loss of genes in the ectomycorrhizal Boletales.</title>
        <authorList>
            <person name="Wu G."/>
            <person name="Miyauchi S."/>
            <person name="Morin E."/>
            <person name="Kuo A."/>
            <person name="Drula E."/>
            <person name="Varga T."/>
            <person name="Kohler A."/>
            <person name="Feng B."/>
            <person name="Cao Y."/>
            <person name="Lipzen A."/>
            <person name="Daum C."/>
            <person name="Hundley H."/>
            <person name="Pangilinan J."/>
            <person name="Johnson J."/>
            <person name="Barry K."/>
            <person name="LaButti K."/>
            <person name="Ng V."/>
            <person name="Ahrendt S."/>
            <person name="Min B."/>
            <person name="Choi I.G."/>
            <person name="Park H."/>
            <person name="Plett J.M."/>
            <person name="Magnuson J."/>
            <person name="Spatafora J.W."/>
            <person name="Nagy L.G."/>
            <person name="Henrissat B."/>
            <person name="Grigoriev I.V."/>
            <person name="Yang Z.L."/>
            <person name="Xu J."/>
            <person name="Martin F.M."/>
        </authorList>
    </citation>
    <scope>NUCLEOTIDE SEQUENCE</scope>
    <source>
        <strain evidence="1">KUC20120723A-06</strain>
    </source>
</reference>
<protein>
    <submittedName>
        <fullName evidence="1">Uncharacterized protein</fullName>
    </submittedName>
</protein>
<evidence type="ECO:0000313" key="1">
    <source>
        <dbReference type="EMBL" id="KAH7920184.1"/>
    </source>
</evidence>
<proteinExistence type="predicted"/>